<evidence type="ECO:0000313" key="4">
    <source>
        <dbReference type="Proteomes" id="UP000231932"/>
    </source>
</evidence>
<evidence type="ECO:0000313" key="3">
    <source>
        <dbReference type="EMBL" id="ATY86619.1"/>
    </source>
</evidence>
<gene>
    <name evidence="3" type="ORF">CVV65_13935</name>
</gene>
<dbReference type="EMBL" id="CP024955">
    <property type="protein sequence ID" value="ATY86619.1"/>
    <property type="molecule type" value="Genomic_DNA"/>
</dbReference>
<dbReference type="InterPro" id="IPR012348">
    <property type="entry name" value="RNR-like"/>
</dbReference>
<dbReference type="Gene3D" id="1.10.620.20">
    <property type="entry name" value="Ribonucleotide Reductase, subunit A"/>
    <property type="match status" value="1"/>
</dbReference>
<proteinExistence type="predicted"/>
<organism evidence="3 4">
    <name type="scientific">Kyrpidia spormannii</name>
    <dbReference type="NCBI Taxonomy" id="2055160"/>
    <lineage>
        <taxon>Bacteria</taxon>
        <taxon>Bacillati</taxon>
        <taxon>Bacillota</taxon>
        <taxon>Bacilli</taxon>
        <taxon>Bacillales</taxon>
        <taxon>Alicyclobacillaceae</taxon>
        <taxon>Kyrpidia</taxon>
    </lineage>
</organism>
<feature type="domain" description="TRASH" evidence="2">
    <location>
        <begin position="290"/>
        <end position="328"/>
    </location>
</feature>
<dbReference type="KEGG" id="kyr:CVV65_13935"/>
<name>A0A2K8NBA9_9BACL</name>
<dbReference type="InterPro" id="IPR003777">
    <property type="entry name" value="XdhC_CoxI"/>
</dbReference>
<dbReference type="Proteomes" id="UP000231932">
    <property type="component" value="Chromosome"/>
</dbReference>
<dbReference type="AlphaFoldDB" id="A0A2K8NBA9"/>
<evidence type="ECO:0000259" key="2">
    <source>
        <dbReference type="SMART" id="SM00746"/>
    </source>
</evidence>
<dbReference type="InterPro" id="IPR027051">
    <property type="entry name" value="XdhC_Rossmann_dom"/>
</dbReference>
<dbReference type="GO" id="GO:0016491">
    <property type="term" value="F:oxidoreductase activity"/>
    <property type="evidence" value="ECO:0007669"/>
    <property type="project" value="InterPro"/>
</dbReference>
<dbReference type="Pfam" id="PF13478">
    <property type="entry name" value="XdhC_C"/>
    <property type="match status" value="1"/>
</dbReference>
<accession>A0A2K8NBA9</accession>
<dbReference type="InterPro" id="IPR052698">
    <property type="entry name" value="MoCofactor_Util/Proc"/>
</dbReference>
<dbReference type="SMART" id="SM00746">
    <property type="entry name" value="TRASH"/>
    <property type="match status" value="1"/>
</dbReference>
<dbReference type="PANTHER" id="PTHR30388:SF6">
    <property type="entry name" value="XANTHINE DEHYDROGENASE SUBUNIT A-RELATED"/>
    <property type="match status" value="1"/>
</dbReference>
<dbReference type="Gene3D" id="3.40.50.720">
    <property type="entry name" value="NAD(P)-binding Rossmann-like Domain"/>
    <property type="match status" value="1"/>
</dbReference>
<reference evidence="4" key="1">
    <citation type="submission" date="2017-11" db="EMBL/GenBank/DDBJ databases">
        <title>Complete Genome Sequence of Kyrpidia sp. Strain EA-1, a thermophilic, hydrogen-oxidizing Bacterium, isolated from the Azores.</title>
        <authorList>
            <person name="Reiner J.E."/>
            <person name="Lapp C.J."/>
            <person name="Bunk B."/>
            <person name="Gescher J."/>
        </authorList>
    </citation>
    <scope>NUCLEOTIDE SEQUENCE [LARGE SCALE GENOMIC DNA]</scope>
    <source>
        <strain evidence="4">EA-1</strain>
    </source>
</reference>
<feature type="region of interest" description="Disordered" evidence="1">
    <location>
        <begin position="261"/>
        <end position="280"/>
    </location>
</feature>
<dbReference type="Pfam" id="PF04945">
    <property type="entry name" value="YHS"/>
    <property type="match status" value="1"/>
</dbReference>
<dbReference type="SUPFAM" id="SSF47240">
    <property type="entry name" value="Ferritin-like"/>
    <property type="match status" value="1"/>
</dbReference>
<feature type="compositionally biased region" description="Basic and acidic residues" evidence="1">
    <location>
        <begin position="269"/>
        <end position="280"/>
    </location>
</feature>
<protein>
    <recommendedName>
        <fullName evidence="2">TRASH domain-containing protein</fullName>
    </recommendedName>
</protein>
<dbReference type="PANTHER" id="PTHR30388">
    <property type="entry name" value="ALDEHYDE OXIDOREDUCTASE MOLYBDENUM COFACTOR ASSEMBLY PROTEIN"/>
    <property type="match status" value="1"/>
</dbReference>
<dbReference type="InterPro" id="IPR009078">
    <property type="entry name" value="Ferritin-like_SF"/>
</dbReference>
<sequence length="335" mass="36142">MDNLRETAKSLDERAEPYVMVTVVRRKRPSSATVGDKAIVTADGEMKGFVGGHCTRDLVIGQAQECLRTGESKLVLVTSQPPGRVEEDVTVLSMTCASEGTVELFLEPKNMDPPLIIVGTSPIALALEEWAPRFALAPLRISLEEAAPGGVADEPPTRLRNQLDLHTGTAAYGVVATMGVYDVDGLLALSALPLRYLGLVTSPKRWTAMRTDLTAAGASSEFIDFVTAPAGFDIGALGPQEIALSILAQIVERRRRHAQVRWRGQSAEGHPEPDEAADSRELAAPRQVIDPVCGMTVDLEKSPHRLVLDGTIYGFCCAGCRDRFARDPEAYLSHA</sequence>
<keyword evidence="4" id="KW-1185">Reference proteome</keyword>
<evidence type="ECO:0000256" key="1">
    <source>
        <dbReference type="SAM" id="MobiDB-lite"/>
    </source>
</evidence>
<dbReference type="InterPro" id="IPR007029">
    <property type="entry name" value="YHS_dom"/>
</dbReference>
<dbReference type="OrthoDB" id="9809270at2"/>
<dbReference type="InterPro" id="IPR011017">
    <property type="entry name" value="TRASH_dom"/>
</dbReference>
<dbReference type="Pfam" id="PF02625">
    <property type="entry name" value="XdhC_CoxI"/>
    <property type="match status" value="1"/>
</dbReference>